<organism evidence="1 2">
    <name type="scientific">Acinetobacter radioresistens SK82</name>
    <dbReference type="NCBI Taxonomy" id="596318"/>
    <lineage>
        <taxon>Bacteria</taxon>
        <taxon>Pseudomonadati</taxon>
        <taxon>Pseudomonadota</taxon>
        <taxon>Gammaproteobacteria</taxon>
        <taxon>Moraxellales</taxon>
        <taxon>Moraxellaceae</taxon>
        <taxon>Acinetobacter</taxon>
    </lineage>
</organism>
<gene>
    <name evidence="1" type="ORF">ACIRA0001_2516</name>
</gene>
<evidence type="ECO:0000313" key="2">
    <source>
        <dbReference type="Proteomes" id="UP000018419"/>
    </source>
</evidence>
<accession>A0ABP2GPP2</accession>
<proteinExistence type="predicted"/>
<comment type="caution">
    <text evidence="1">The sequence shown here is derived from an EMBL/GenBank/DDBJ whole genome shotgun (WGS) entry which is preliminary data.</text>
</comment>
<dbReference type="EMBL" id="ACVR01000013">
    <property type="protein sequence ID" value="EET83721.1"/>
    <property type="molecule type" value="Genomic_DNA"/>
</dbReference>
<evidence type="ECO:0000313" key="1">
    <source>
        <dbReference type="EMBL" id="EET83721.1"/>
    </source>
</evidence>
<name>A0ABP2GPP2_ACIRA</name>
<reference evidence="1 2" key="1">
    <citation type="submission" date="2009-07" db="EMBL/GenBank/DDBJ databases">
        <authorList>
            <person name="Madupu R."/>
            <person name="Durkin A.S."/>
            <person name="Torralba M."/>
            <person name="Methe B."/>
            <person name="Sutton G.G."/>
            <person name="Strausberg R.L."/>
            <person name="Nelson K.E."/>
        </authorList>
    </citation>
    <scope>NUCLEOTIDE SEQUENCE [LARGE SCALE GENOMIC DNA]</scope>
    <source>
        <strain evidence="1 2">SK82</strain>
    </source>
</reference>
<protein>
    <submittedName>
        <fullName evidence="1">Uncharacterized protein</fullName>
    </submittedName>
</protein>
<dbReference type="Proteomes" id="UP000018419">
    <property type="component" value="Unassembled WGS sequence"/>
</dbReference>
<keyword evidence="2" id="KW-1185">Reference proteome</keyword>
<sequence>MPLSSAQCGVGISLIFGAAQPQSLISLWTKPVTSRKDNLNKDLIIKQH</sequence>